<dbReference type="SUPFAM" id="SSF53822">
    <property type="entry name" value="Periplasmic binding protein-like I"/>
    <property type="match status" value="1"/>
</dbReference>
<evidence type="ECO:0008006" key="5">
    <source>
        <dbReference type="Google" id="ProtNLM"/>
    </source>
</evidence>
<keyword evidence="4" id="KW-1185">Reference proteome</keyword>
<dbReference type="AlphaFoldDB" id="R7T4L0"/>
<dbReference type="HOGENOM" id="CLU_1837007_0_0_1"/>
<protein>
    <recommendedName>
        <fullName evidence="5">Receptor ligand binding region domain-containing protein</fullName>
    </recommendedName>
</protein>
<evidence type="ECO:0000313" key="3">
    <source>
        <dbReference type="EnsemblMetazoa" id="CapteP196298"/>
    </source>
</evidence>
<dbReference type="Gene3D" id="3.40.50.2300">
    <property type="match status" value="1"/>
</dbReference>
<dbReference type="Proteomes" id="UP000014760">
    <property type="component" value="Unassembled WGS sequence"/>
</dbReference>
<name>R7T4L0_CAPTE</name>
<organism evidence="2">
    <name type="scientific">Capitella teleta</name>
    <name type="common">Polychaete worm</name>
    <dbReference type="NCBI Taxonomy" id="283909"/>
    <lineage>
        <taxon>Eukaryota</taxon>
        <taxon>Metazoa</taxon>
        <taxon>Spiralia</taxon>
        <taxon>Lophotrochozoa</taxon>
        <taxon>Annelida</taxon>
        <taxon>Polychaeta</taxon>
        <taxon>Sedentaria</taxon>
        <taxon>Scolecida</taxon>
        <taxon>Capitellidae</taxon>
        <taxon>Capitella</taxon>
    </lineage>
</organism>
<reference evidence="3" key="3">
    <citation type="submission" date="2015-06" db="UniProtKB">
        <authorList>
            <consortium name="EnsemblMetazoa"/>
        </authorList>
    </citation>
    <scope>IDENTIFICATION</scope>
</reference>
<keyword evidence="1" id="KW-0732">Signal</keyword>
<feature type="chain" id="PRO_5008786642" description="Receptor ligand binding region domain-containing protein" evidence="1">
    <location>
        <begin position="21"/>
        <end position="140"/>
    </location>
</feature>
<evidence type="ECO:0000256" key="1">
    <source>
        <dbReference type="SAM" id="SignalP"/>
    </source>
</evidence>
<sequence>MRVPRLLFWVLSVLFRSSSAHDVIREPLHLAGLFSMQAVGGSGGVLPAVTLALDHINDDRNILPGHQLLIDFNDTQSYSKGSYTHKKYSISLMRVMVFWLAGILRAPDDYELCYVEQHHEATSLNSKDLLTFYGSTTTGC</sequence>
<dbReference type="InterPro" id="IPR028082">
    <property type="entry name" value="Peripla_BP_I"/>
</dbReference>
<feature type="signal peptide" evidence="1">
    <location>
        <begin position="1"/>
        <end position="20"/>
    </location>
</feature>
<gene>
    <name evidence="2" type="ORF">CAPTEDRAFT_196298</name>
</gene>
<dbReference type="EnsemblMetazoa" id="CapteT196298">
    <property type="protein sequence ID" value="CapteP196298"/>
    <property type="gene ID" value="CapteG196298"/>
</dbReference>
<reference evidence="2 4" key="2">
    <citation type="journal article" date="2013" name="Nature">
        <title>Insights into bilaterian evolution from three spiralian genomes.</title>
        <authorList>
            <person name="Simakov O."/>
            <person name="Marletaz F."/>
            <person name="Cho S.J."/>
            <person name="Edsinger-Gonzales E."/>
            <person name="Havlak P."/>
            <person name="Hellsten U."/>
            <person name="Kuo D.H."/>
            <person name="Larsson T."/>
            <person name="Lv J."/>
            <person name="Arendt D."/>
            <person name="Savage R."/>
            <person name="Osoegawa K."/>
            <person name="de Jong P."/>
            <person name="Grimwood J."/>
            <person name="Chapman J.A."/>
            <person name="Shapiro H."/>
            <person name="Aerts A."/>
            <person name="Otillar R.P."/>
            <person name="Terry A.Y."/>
            <person name="Boore J.L."/>
            <person name="Grigoriev I.V."/>
            <person name="Lindberg D.R."/>
            <person name="Seaver E.C."/>
            <person name="Weisblat D.A."/>
            <person name="Putnam N.H."/>
            <person name="Rokhsar D.S."/>
        </authorList>
    </citation>
    <scope>NUCLEOTIDE SEQUENCE</scope>
    <source>
        <strain evidence="2 4">I ESC-2004</strain>
    </source>
</reference>
<evidence type="ECO:0000313" key="2">
    <source>
        <dbReference type="EMBL" id="ELT87873.1"/>
    </source>
</evidence>
<proteinExistence type="predicted"/>
<dbReference type="EMBL" id="KB312101">
    <property type="protein sequence ID" value="ELT87873.1"/>
    <property type="molecule type" value="Genomic_DNA"/>
</dbReference>
<evidence type="ECO:0000313" key="4">
    <source>
        <dbReference type="Proteomes" id="UP000014760"/>
    </source>
</evidence>
<dbReference type="OrthoDB" id="2150267at2759"/>
<accession>R7T4L0</accession>
<reference evidence="4" key="1">
    <citation type="submission" date="2012-12" db="EMBL/GenBank/DDBJ databases">
        <authorList>
            <person name="Hellsten U."/>
            <person name="Grimwood J."/>
            <person name="Chapman J.A."/>
            <person name="Shapiro H."/>
            <person name="Aerts A."/>
            <person name="Otillar R.P."/>
            <person name="Terry A.Y."/>
            <person name="Boore J.L."/>
            <person name="Simakov O."/>
            <person name="Marletaz F."/>
            <person name="Cho S.-J."/>
            <person name="Edsinger-Gonzales E."/>
            <person name="Havlak P."/>
            <person name="Kuo D.-H."/>
            <person name="Larsson T."/>
            <person name="Lv J."/>
            <person name="Arendt D."/>
            <person name="Savage R."/>
            <person name="Osoegawa K."/>
            <person name="de Jong P."/>
            <person name="Lindberg D.R."/>
            <person name="Seaver E.C."/>
            <person name="Weisblat D.A."/>
            <person name="Putnam N.H."/>
            <person name="Grigoriev I.V."/>
            <person name="Rokhsar D.S."/>
        </authorList>
    </citation>
    <scope>NUCLEOTIDE SEQUENCE</scope>
    <source>
        <strain evidence="4">I ESC-2004</strain>
    </source>
</reference>
<dbReference type="EMBL" id="AMQN01003539">
    <property type="status" value="NOT_ANNOTATED_CDS"/>
    <property type="molecule type" value="Genomic_DNA"/>
</dbReference>